<name>A0A5C8UIU7_9MICO</name>
<feature type="transmembrane region" description="Helical" evidence="3">
    <location>
        <begin position="91"/>
        <end position="114"/>
    </location>
</feature>
<dbReference type="AlphaFoldDB" id="A0A5C8UIU7"/>
<dbReference type="EMBL" id="VRMG01000016">
    <property type="protein sequence ID" value="TXN28097.1"/>
    <property type="molecule type" value="Genomic_DNA"/>
</dbReference>
<keyword evidence="2" id="KW-0804">Transcription</keyword>
<keyword evidence="1" id="KW-0805">Transcription regulation</keyword>
<evidence type="ECO:0000256" key="1">
    <source>
        <dbReference type="ARBA" id="ARBA00023015"/>
    </source>
</evidence>
<dbReference type="InterPro" id="IPR027383">
    <property type="entry name" value="Znf_put"/>
</dbReference>
<dbReference type="InterPro" id="IPR041916">
    <property type="entry name" value="Anti_sigma_zinc_sf"/>
</dbReference>
<evidence type="ECO:0000256" key="3">
    <source>
        <dbReference type="SAM" id="Phobius"/>
    </source>
</evidence>
<keyword evidence="6" id="KW-1185">Reference proteome</keyword>
<keyword evidence="3" id="KW-0812">Transmembrane</keyword>
<feature type="domain" description="Putative zinc-finger" evidence="4">
    <location>
        <begin position="13"/>
        <end position="38"/>
    </location>
</feature>
<dbReference type="Pfam" id="PF13490">
    <property type="entry name" value="zf-HC2"/>
    <property type="match status" value="1"/>
</dbReference>
<protein>
    <submittedName>
        <fullName evidence="5">Anti-sigma factor</fullName>
    </submittedName>
</protein>
<dbReference type="RefSeq" id="WP_147785138.1">
    <property type="nucleotide sequence ID" value="NZ_VRMG01000016.1"/>
</dbReference>
<evidence type="ECO:0000259" key="4">
    <source>
        <dbReference type="Pfam" id="PF13490"/>
    </source>
</evidence>
<evidence type="ECO:0000313" key="6">
    <source>
        <dbReference type="Proteomes" id="UP000321379"/>
    </source>
</evidence>
<gene>
    <name evidence="5" type="ORF">FVP33_18290</name>
</gene>
<accession>A0A5C8UIU7</accession>
<reference evidence="5 6" key="1">
    <citation type="submission" date="2019-08" db="EMBL/GenBank/DDBJ databases">
        <title>Bacterial whole genome sequence for Glaciihabitans sp. CHu50b-6-2.</title>
        <authorList>
            <person name="Jin L."/>
        </authorList>
    </citation>
    <scope>NUCLEOTIDE SEQUENCE [LARGE SCALE GENOMIC DNA]</scope>
    <source>
        <strain evidence="5 6">CHu50b-6-2</strain>
    </source>
</reference>
<keyword evidence="3" id="KW-0472">Membrane</keyword>
<sequence>MNPVDLYAEWDAAYVLGALSPLERREFERHLATCGACAAGVAELAGLPGLLAKVPAADLEMVAPVEDSVPPTLLPRLVRSAARRRRRSRGLVAGAIVATAAAAAAVALAIPLAFAPPAQTPAASGARVSLSQVIPTTLSAKALLVEESWGTRIEMQCTYAAPASTTTSGYGVARRYEMFVTDSRGNVSQVATWSATPGSTVEPSGTTSLRPSEIATVDVRSADGRVLLTGRP</sequence>
<evidence type="ECO:0000313" key="5">
    <source>
        <dbReference type="EMBL" id="TXN28097.1"/>
    </source>
</evidence>
<evidence type="ECO:0000256" key="2">
    <source>
        <dbReference type="ARBA" id="ARBA00023163"/>
    </source>
</evidence>
<dbReference type="Gene3D" id="1.10.10.1320">
    <property type="entry name" value="Anti-sigma factor, zinc-finger domain"/>
    <property type="match status" value="1"/>
</dbReference>
<proteinExistence type="predicted"/>
<dbReference type="Proteomes" id="UP000321379">
    <property type="component" value="Unassembled WGS sequence"/>
</dbReference>
<organism evidence="5 6">
    <name type="scientific">Lacisediminihabitans profunda</name>
    <dbReference type="NCBI Taxonomy" id="2594790"/>
    <lineage>
        <taxon>Bacteria</taxon>
        <taxon>Bacillati</taxon>
        <taxon>Actinomycetota</taxon>
        <taxon>Actinomycetes</taxon>
        <taxon>Micrococcales</taxon>
        <taxon>Microbacteriaceae</taxon>
        <taxon>Lacisediminihabitans</taxon>
    </lineage>
</organism>
<keyword evidence="3" id="KW-1133">Transmembrane helix</keyword>
<comment type="caution">
    <text evidence="5">The sequence shown here is derived from an EMBL/GenBank/DDBJ whole genome shotgun (WGS) entry which is preliminary data.</text>
</comment>